<keyword evidence="3" id="KW-0597">Phosphoprotein</keyword>
<comment type="caution">
    <text evidence="10">The sequence shown here is derived from an EMBL/GenBank/DDBJ whole genome shotgun (WGS) entry which is preliminary data.</text>
</comment>
<sequence>MGSGEQRFGLAGILRHAYDEVQEEEEEECPQGAKSLTELEKSLGPTQGSEMPLGELLALYGYEASDPILEHSGQPSEPPASLPDMTLDKEEDEAPSPADDLTPSVTSHTSDLFRPRLHDGERDSTGSGSDEDSEGTSLQSNDGNKEIMVGPQYQALIPPLSAYSHQDRAYENEDQLLWTPGRLTGEAVEEFLLQAQRRGGEEGVADTPTSGDIIKDNEQALYELVKCNFNAEEALRRLHFNIKVFSEELCAWSEEECRNFEHGYRVHGKNFHLIQANKVRTRSVGECVGYYYLWKKSDRHEYFTQQTTRLGRKKSSLQSEPMEDGEQDPEGAELEEGCSHSHGFPCGASPTMPQDSPPDLFDLDKPGTVPACGTGVFGARGTAATSVTSDPSV</sequence>
<dbReference type="SMART" id="SM01189">
    <property type="entry name" value="ELM2"/>
    <property type="match status" value="1"/>
</dbReference>
<evidence type="ECO:0000259" key="9">
    <source>
        <dbReference type="PROSITE" id="PS51293"/>
    </source>
</evidence>
<accession>A0A9D3LHR7</accession>
<proteinExistence type="predicted"/>
<dbReference type="Proteomes" id="UP001044222">
    <property type="component" value="Unassembled WGS sequence"/>
</dbReference>
<feature type="domain" description="SANT" evidence="9">
    <location>
        <begin position="247"/>
        <end position="299"/>
    </location>
</feature>
<feature type="compositionally biased region" description="Basic and acidic residues" evidence="7">
    <location>
        <begin position="111"/>
        <end position="124"/>
    </location>
</feature>
<dbReference type="InterPro" id="IPR009057">
    <property type="entry name" value="Homeodomain-like_sf"/>
</dbReference>
<evidence type="ECO:0000256" key="7">
    <source>
        <dbReference type="SAM" id="MobiDB-lite"/>
    </source>
</evidence>
<evidence type="ECO:0000256" key="1">
    <source>
        <dbReference type="ARBA" id="ARBA00004123"/>
    </source>
</evidence>
<keyword evidence="2" id="KW-0678">Repressor</keyword>
<reference evidence="10" key="1">
    <citation type="submission" date="2021-01" db="EMBL/GenBank/DDBJ databases">
        <title>A chromosome-scale assembly of European eel, Anguilla anguilla.</title>
        <authorList>
            <person name="Henkel C."/>
            <person name="Jong-Raadsen S.A."/>
            <person name="Dufour S."/>
            <person name="Weltzien F.-A."/>
            <person name="Palstra A.P."/>
            <person name="Pelster B."/>
            <person name="Spaink H.P."/>
            <person name="Van Den Thillart G.E."/>
            <person name="Jansen H."/>
            <person name="Zahm M."/>
            <person name="Klopp C."/>
            <person name="Cedric C."/>
            <person name="Louis A."/>
            <person name="Berthelot C."/>
            <person name="Parey E."/>
            <person name="Roest Crollius H."/>
            <person name="Montfort J."/>
            <person name="Robinson-Rechavi M."/>
            <person name="Bucao C."/>
            <person name="Bouchez O."/>
            <person name="Gislard M."/>
            <person name="Lluch J."/>
            <person name="Milhes M."/>
            <person name="Lampietro C."/>
            <person name="Lopez Roques C."/>
            <person name="Donnadieu C."/>
            <person name="Braasch I."/>
            <person name="Desvignes T."/>
            <person name="Postlethwait J."/>
            <person name="Bobe J."/>
            <person name="Guiguen Y."/>
            <person name="Dirks R."/>
        </authorList>
    </citation>
    <scope>NUCLEOTIDE SEQUENCE</scope>
    <source>
        <strain evidence="10">Tag_6206</strain>
        <tissue evidence="10">Liver</tissue>
    </source>
</reference>
<dbReference type="InterPro" id="IPR017884">
    <property type="entry name" value="SANT_dom"/>
</dbReference>
<dbReference type="PANTHER" id="PTHR10865">
    <property type="entry name" value="METASTASIS-ASSOCIATED PROTEIN AND MESODERM INDUCTION EARLY RESPONSE PROTEIN"/>
    <property type="match status" value="1"/>
</dbReference>
<evidence type="ECO:0000256" key="2">
    <source>
        <dbReference type="ARBA" id="ARBA00022491"/>
    </source>
</evidence>
<feature type="region of interest" description="Disordered" evidence="7">
    <location>
        <begin position="67"/>
        <end position="145"/>
    </location>
</feature>
<dbReference type="PROSITE" id="PS51156">
    <property type="entry name" value="ELM2"/>
    <property type="match status" value="1"/>
</dbReference>
<dbReference type="Gene3D" id="4.10.1240.50">
    <property type="match status" value="1"/>
</dbReference>
<dbReference type="FunFam" id="4.10.1240.50:FF:000005">
    <property type="entry name" value="Mesoderm induction early response protein 3"/>
    <property type="match status" value="1"/>
</dbReference>
<evidence type="ECO:0008006" key="12">
    <source>
        <dbReference type="Google" id="ProtNLM"/>
    </source>
</evidence>
<dbReference type="FunFam" id="1.10.10.60:FF:000025">
    <property type="entry name" value="Mesoderm induction early response 1, transcriptional regulator"/>
    <property type="match status" value="1"/>
</dbReference>
<dbReference type="InterPro" id="IPR000949">
    <property type="entry name" value="ELM2_dom"/>
</dbReference>
<evidence type="ECO:0000313" key="10">
    <source>
        <dbReference type="EMBL" id="KAG5829972.1"/>
    </source>
</evidence>
<organism evidence="10 11">
    <name type="scientific">Anguilla anguilla</name>
    <name type="common">European freshwater eel</name>
    <name type="synonym">Muraena anguilla</name>
    <dbReference type="NCBI Taxonomy" id="7936"/>
    <lineage>
        <taxon>Eukaryota</taxon>
        <taxon>Metazoa</taxon>
        <taxon>Chordata</taxon>
        <taxon>Craniata</taxon>
        <taxon>Vertebrata</taxon>
        <taxon>Euteleostomi</taxon>
        <taxon>Actinopterygii</taxon>
        <taxon>Neopterygii</taxon>
        <taxon>Teleostei</taxon>
        <taxon>Anguilliformes</taxon>
        <taxon>Anguillidae</taxon>
        <taxon>Anguilla</taxon>
    </lineage>
</organism>
<evidence type="ECO:0000256" key="6">
    <source>
        <dbReference type="ARBA" id="ARBA00023242"/>
    </source>
</evidence>
<dbReference type="GO" id="GO:0032991">
    <property type="term" value="C:protein-containing complex"/>
    <property type="evidence" value="ECO:0007669"/>
    <property type="project" value="UniProtKB-ARBA"/>
</dbReference>
<protein>
    <recommendedName>
        <fullName evidence="12">Mesoderm induction early response protein 2</fullName>
    </recommendedName>
</protein>
<evidence type="ECO:0000256" key="3">
    <source>
        <dbReference type="ARBA" id="ARBA00022553"/>
    </source>
</evidence>
<dbReference type="InterPro" id="IPR001005">
    <property type="entry name" value="SANT/Myb"/>
</dbReference>
<feature type="domain" description="ELM2" evidence="8">
    <location>
        <begin position="145"/>
        <end position="242"/>
    </location>
</feature>
<dbReference type="PANTHER" id="PTHR10865:SF27">
    <property type="entry name" value="MESODERM INDUCTION EARLY RESPONSE PROTEIN 2"/>
    <property type="match status" value="1"/>
</dbReference>
<dbReference type="InterPro" id="IPR040138">
    <property type="entry name" value="MIER/MTA"/>
</dbReference>
<feature type="compositionally biased region" description="Acidic residues" evidence="7">
    <location>
        <begin position="321"/>
        <end position="336"/>
    </location>
</feature>
<keyword evidence="5" id="KW-0804">Transcription</keyword>
<dbReference type="GO" id="GO:0042826">
    <property type="term" value="F:histone deacetylase binding"/>
    <property type="evidence" value="ECO:0007669"/>
    <property type="project" value="TreeGrafter"/>
</dbReference>
<name>A0A9D3LHR7_ANGAN</name>
<dbReference type="PROSITE" id="PS51293">
    <property type="entry name" value="SANT"/>
    <property type="match status" value="1"/>
</dbReference>
<feature type="region of interest" description="Disordered" evidence="7">
    <location>
        <begin position="306"/>
        <end position="367"/>
    </location>
</feature>
<dbReference type="Pfam" id="PF01448">
    <property type="entry name" value="ELM2"/>
    <property type="match status" value="1"/>
</dbReference>
<evidence type="ECO:0000256" key="5">
    <source>
        <dbReference type="ARBA" id="ARBA00023163"/>
    </source>
</evidence>
<dbReference type="Gene3D" id="1.10.10.60">
    <property type="entry name" value="Homeodomain-like"/>
    <property type="match status" value="1"/>
</dbReference>
<dbReference type="GO" id="GO:0005654">
    <property type="term" value="C:nucleoplasm"/>
    <property type="evidence" value="ECO:0007669"/>
    <property type="project" value="TreeGrafter"/>
</dbReference>
<dbReference type="SUPFAM" id="SSF46689">
    <property type="entry name" value="Homeodomain-like"/>
    <property type="match status" value="1"/>
</dbReference>
<evidence type="ECO:0000256" key="4">
    <source>
        <dbReference type="ARBA" id="ARBA00023015"/>
    </source>
</evidence>
<evidence type="ECO:0000259" key="8">
    <source>
        <dbReference type="PROSITE" id="PS51156"/>
    </source>
</evidence>
<dbReference type="AlphaFoldDB" id="A0A9D3LHR7"/>
<keyword evidence="11" id="KW-1185">Reference proteome</keyword>
<keyword evidence="4" id="KW-0805">Transcription regulation</keyword>
<dbReference type="SMART" id="SM00717">
    <property type="entry name" value="SANT"/>
    <property type="match status" value="1"/>
</dbReference>
<dbReference type="CDD" id="cd11661">
    <property type="entry name" value="SANT_MTA3_like"/>
    <property type="match status" value="1"/>
</dbReference>
<dbReference type="GO" id="GO:0000122">
    <property type="term" value="P:negative regulation of transcription by RNA polymerase II"/>
    <property type="evidence" value="ECO:0007669"/>
    <property type="project" value="TreeGrafter"/>
</dbReference>
<comment type="subcellular location">
    <subcellularLocation>
        <location evidence="1">Nucleus</location>
    </subcellularLocation>
</comment>
<evidence type="ECO:0000313" key="11">
    <source>
        <dbReference type="Proteomes" id="UP001044222"/>
    </source>
</evidence>
<gene>
    <name evidence="10" type="ORF">ANANG_G00319850</name>
</gene>
<keyword evidence="6" id="KW-0539">Nucleus</keyword>
<dbReference type="EMBL" id="JAFIRN010000940">
    <property type="protein sequence ID" value="KAG5829972.1"/>
    <property type="molecule type" value="Genomic_DNA"/>
</dbReference>
<dbReference type="GO" id="GO:0003714">
    <property type="term" value="F:transcription corepressor activity"/>
    <property type="evidence" value="ECO:0007669"/>
    <property type="project" value="TreeGrafter"/>
</dbReference>